<organism evidence="4">
    <name type="scientific">Taenia asiatica</name>
    <name type="common">Asian tapeworm</name>
    <dbReference type="NCBI Taxonomy" id="60517"/>
    <lineage>
        <taxon>Eukaryota</taxon>
        <taxon>Metazoa</taxon>
        <taxon>Spiralia</taxon>
        <taxon>Lophotrochozoa</taxon>
        <taxon>Platyhelminthes</taxon>
        <taxon>Cestoda</taxon>
        <taxon>Eucestoda</taxon>
        <taxon>Cyclophyllidea</taxon>
        <taxon>Taeniidae</taxon>
        <taxon>Taenia</taxon>
    </lineage>
</organism>
<name>A0A0R3VSA3_TAEAS</name>
<dbReference type="OrthoDB" id="6249236at2759"/>
<dbReference type="EMBL" id="UYRS01000001">
    <property type="protein sequence ID" value="VDK20030.1"/>
    <property type="molecule type" value="Genomic_DNA"/>
</dbReference>
<reference evidence="2 3" key="2">
    <citation type="submission" date="2018-11" db="EMBL/GenBank/DDBJ databases">
        <authorList>
            <consortium name="Pathogen Informatics"/>
        </authorList>
    </citation>
    <scope>NUCLEOTIDE SEQUENCE [LARGE SCALE GENOMIC DNA]</scope>
</reference>
<dbReference type="Proteomes" id="UP000282613">
    <property type="component" value="Unassembled WGS sequence"/>
</dbReference>
<feature type="region of interest" description="Disordered" evidence="1">
    <location>
        <begin position="1"/>
        <end position="40"/>
    </location>
</feature>
<accession>A0A0R3VSA3</accession>
<evidence type="ECO:0000313" key="4">
    <source>
        <dbReference type="WBParaSite" id="TASK_0000001801-mRNA-1"/>
    </source>
</evidence>
<keyword evidence="3" id="KW-1185">Reference proteome</keyword>
<feature type="region of interest" description="Disordered" evidence="1">
    <location>
        <begin position="460"/>
        <end position="486"/>
    </location>
</feature>
<feature type="region of interest" description="Disordered" evidence="1">
    <location>
        <begin position="135"/>
        <end position="170"/>
    </location>
</feature>
<protein>
    <submittedName>
        <fullName evidence="4">C2H2-type domain-containing protein</fullName>
    </submittedName>
</protein>
<dbReference type="WBParaSite" id="TASK_0000001801-mRNA-1">
    <property type="protein sequence ID" value="TASK_0000001801-mRNA-1"/>
    <property type="gene ID" value="TASK_0000001801"/>
</dbReference>
<feature type="region of interest" description="Disordered" evidence="1">
    <location>
        <begin position="72"/>
        <end position="117"/>
    </location>
</feature>
<evidence type="ECO:0000313" key="3">
    <source>
        <dbReference type="Proteomes" id="UP000282613"/>
    </source>
</evidence>
<feature type="region of interest" description="Disordered" evidence="1">
    <location>
        <begin position="207"/>
        <end position="226"/>
    </location>
</feature>
<proteinExistence type="predicted"/>
<dbReference type="AlphaFoldDB" id="A0A0R3VSA3"/>
<reference evidence="4" key="1">
    <citation type="submission" date="2017-02" db="UniProtKB">
        <authorList>
            <consortium name="WormBaseParasite"/>
        </authorList>
    </citation>
    <scope>IDENTIFICATION</scope>
</reference>
<sequence>MHKITDSLINGQEATFRATKNPEGQTVVSDASKYPHPVSQSTIVRTTSSALQQLPRDRANSVDNHVLRSLFAPGGESSSRGISSASSMSPIHPLMPLHTPQHSPMDNMSQATTSSASSRSNGLLYSLLVSADSRPPSCRLKQPLAPSSSTTSSTSEPKKHKPEDPSQRLDSSNTLLIIPLDFNSIFCPPSPSFYYSLLQSHSSLSPGLSSTSSDSGLDEPLDLTPRKLPTEPVQLAKKTARPVERNVSHFLRLAAEFVHSSNPSSMHWWEMYKATWHRLLILAIAEHAVEVVVVESPHALEHLSAGEPVLPWLNLPSDASQLVPTREFAEQVLNCITEVRKQKLAPEEYMILRNVILYTATQPSKLAEMGVKTLQREREAKTGCSVDNGTAGVALYAVTCGLIAMEALPMAQVAGLFCSHLRGEASKEIFPEDLRASIQNYTNLPGESILVRLVCETPQPVSKESRTTPPTPRILTSGFTSIPPPT</sequence>
<gene>
    <name evidence="2" type="ORF">TASK_LOCUS19</name>
</gene>
<feature type="compositionally biased region" description="Low complexity" evidence="1">
    <location>
        <begin position="74"/>
        <end position="89"/>
    </location>
</feature>
<evidence type="ECO:0000256" key="1">
    <source>
        <dbReference type="SAM" id="MobiDB-lite"/>
    </source>
</evidence>
<evidence type="ECO:0000313" key="2">
    <source>
        <dbReference type="EMBL" id="VDK20030.1"/>
    </source>
</evidence>